<dbReference type="Proteomes" id="UP001515500">
    <property type="component" value="Unplaced"/>
</dbReference>
<dbReference type="GeneID" id="120256689"/>
<evidence type="ECO:0000256" key="1">
    <source>
        <dbReference type="SAM" id="Coils"/>
    </source>
</evidence>
<feature type="region of interest" description="Disordered" evidence="2">
    <location>
        <begin position="131"/>
        <end position="156"/>
    </location>
</feature>
<evidence type="ECO:0000313" key="4">
    <source>
        <dbReference type="RefSeq" id="XP_039120310.1"/>
    </source>
</evidence>
<reference evidence="4" key="1">
    <citation type="submission" date="2025-08" db="UniProtKB">
        <authorList>
            <consortium name="RefSeq"/>
        </authorList>
    </citation>
    <scope>IDENTIFICATION</scope>
</reference>
<organism evidence="3 4">
    <name type="scientific">Dioscorea cayennensis subsp. rotundata</name>
    <name type="common">White Guinea yam</name>
    <name type="synonym">Dioscorea rotundata</name>
    <dbReference type="NCBI Taxonomy" id="55577"/>
    <lineage>
        <taxon>Eukaryota</taxon>
        <taxon>Viridiplantae</taxon>
        <taxon>Streptophyta</taxon>
        <taxon>Embryophyta</taxon>
        <taxon>Tracheophyta</taxon>
        <taxon>Spermatophyta</taxon>
        <taxon>Magnoliopsida</taxon>
        <taxon>Liliopsida</taxon>
        <taxon>Dioscoreales</taxon>
        <taxon>Dioscoreaceae</taxon>
        <taxon>Dioscorea</taxon>
    </lineage>
</organism>
<feature type="coiled-coil region" evidence="1">
    <location>
        <begin position="24"/>
        <end position="54"/>
    </location>
</feature>
<evidence type="ECO:0000256" key="2">
    <source>
        <dbReference type="SAM" id="MobiDB-lite"/>
    </source>
</evidence>
<gene>
    <name evidence="4" type="primary">LOC120256689</name>
</gene>
<proteinExistence type="predicted"/>
<evidence type="ECO:0000313" key="3">
    <source>
        <dbReference type="Proteomes" id="UP001515500"/>
    </source>
</evidence>
<protein>
    <submittedName>
        <fullName evidence="4">Uncharacterized protein LOC120256689</fullName>
    </submittedName>
</protein>
<name>A0AB40AZE8_DIOCR</name>
<sequence length="156" mass="18426">MQDPVSCLCSCIRKYVTRQDISYVFRTKEKLNDLENAMKHLKAKKEDVQRMLDDPQHNGQLIDNRHQLQHWLYDVREKEDKVERLLDEYRKGNCVPGPYSLNCFSRYKIGRNAFKLRGEINQLKAELPEINFTDIPPPKPVPESSKIVGEKNRLQR</sequence>
<keyword evidence="3" id="KW-1185">Reference proteome</keyword>
<dbReference type="AlphaFoldDB" id="A0AB40AZE8"/>
<dbReference type="RefSeq" id="XP_039120310.1">
    <property type="nucleotide sequence ID" value="XM_039264376.1"/>
</dbReference>
<keyword evidence="1" id="KW-0175">Coiled coil</keyword>
<accession>A0AB40AZE8</accession>